<dbReference type="EMBL" id="JAZGQK010000042">
    <property type="protein sequence ID" value="MEE6263754.1"/>
    <property type="molecule type" value="Genomic_DNA"/>
</dbReference>
<dbReference type="Pfam" id="PF00753">
    <property type="entry name" value="Lactamase_B"/>
    <property type="match status" value="1"/>
</dbReference>
<dbReference type="SUPFAM" id="SSF56281">
    <property type="entry name" value="Metallo-hydrolase/oxidoreductase"/>
    <property type="match status" value="1"/>
</dbReference>
<feature type="domain" description="Metallo-beta-lactamase" evidence="2">
    <location>
        <begin position="33"/>
        <end position="197"/>
    </location>
</feature>
<protein>
    <submittedName>
        <fullName evidence="3">MBL fold metallo-hydrolase</fullName>
    </submittedName>
</protein>
<evidence type="ECO:0000313" key="4">
    <source>
        <dbReference type="Proteomes" id="UP001332243"/>
    </source>
</evidence>
<evidence type="ECO:0000256" key="1">
    <source>
        <dbReference type="SAM" id="MobiDB-lite"/>
    </source>
</evidence>
<name>A0ABU7S5N4_9ACTN</name>
<comment type="caution">
    <text evidence="3">The sequence shown here is derived from an EMBL/GenBank/DDBJ whole genome shotgun (WGS) entry which is preliminary data.</text>
</comment>
<proteinExistence type="predicted"/>
<evidence type="ECO:0000259" key="2">
    <source>
        <dbReference type="SMART" id="SM00849"/>
    </source>
</evidence>
<reference evidence="3 4" key="1">
    <citation type="submission" date="2024-01" db="EMBL/GenBank/DDBJ databases">
        <title>Genome insights into Plantactinospora sonchi sp. nov.</title>
        <authorList>
            <person name="Wang L."/>
        </authorList>
    </citation>
    <scope>NUCLEOTIDE SEQUENCE [LARGE SCALE GENOMIC DNA]</scope>
    <source>
        <strain evidence="3 4">NEAU-QY2</strain>
    </source>
</reference>
<feature type="region of interest" description="Disordered" evidence="1">
    <location>
        <begin position="195"/>
        <end position="218"/>
    </location>
</feature>
<gene>
    <name evidence="3" type="ORF">V1633_35400</name>
</gene>
<dbReference type="InterPro" id="IPR051453">
    <property type="entry name" value="MBL_Glyoxalase_II"/>
</dbReference>
<dbReference type="PANTHER" id="PTHR46233">
    <property type="entry name" value="HYDROXYACYLGLUTATHIONE HYDROLASE GLOC"/>
    <property type="match status" value="1"/>
</dbReference>
<dbReference type="SMART" id="SM00849">
    <property type="entry name" value="Lactamase_B"/>
    <property type="match status" value="1"/>
</dbReference>
<evidence type="ECO:0000313" key="3">
    <source>
        <dbReference type="EMBL" id="MEE6263754.1"/>
    </source>
</evidence>
<dbReference type="InterPro" id="IPR001279">
    <property type="entry name" value="Metallo-B-lactamas"/>
</dbReference>
<dbReference type="Gene3D" id="3.60.15.10">
    <property type="entry name" value="Ribonuclease Z/Hydroxyacylglutathione hydrolase-like"/>
    <property type="match status" value="1"/>
</dbReference>
<dbReference type="CDD" id="cd06262">
    <property type="entry name" value="metallo-hydrolase-like_MBL-fold"/>
    <property type="match status" value="1"/>
</dbReference>
<accession>A0ABU7S5N4</accession>
<dbReference type="Proteomes" id="UP001332243">
    <property type="component" value="Unassembled WGS sequence"/>
</dbReference>
<keyword evidence="4" id="KW-1185">Reference proteome</keyword>
<sequence length="218" mass="23533">MTTYTGNVSPGAPPDVRELTGLTISKLSVGPMDNNAYLLRCASTGDQVLIDAANEAPRLLELIGDAGLSAVVTTHRHMDHWVALEEVVATTGARSLVHAADADGLPIPSESLADGDRIRVGERELEVIHIVGHTPGSVALLYRDETDGTHLFTGDSLFPGGVGNTDRDPVRFGSLIDDVEQKIFDRLPDETWFYPGHGKDSTLGAERPSIPEWRSRGW</sequence>
<dbReference type="RefSeq" id="WP_331218570.1">
    <property type="nucleotide sequence ID" value="NZ_JAZGQK010000042.1"/>
</dbReference>
<dbReference type="InterPro" id="IPR036866">
    <property type="entry name" value="RibonucZ/Hydroxyglut_hydro"/>
</dbReference>
<dbReference type="PANTHER" id="PTHR46233:SF1">
    <property type="entry name" value="CONSERVED PROTEIN"/>
    <property type="match status" value="1"/>
</dbReference>
<organism evidence="3 4">
    <name type="scientific">Plantactinospora sonchi</name>
    <dbReference type="NCBI Taxonomy" id="1544735"/>
    <lineage>
        <taxon>Bacteria</taxon>
        <taxon>Bacillati</taxon>
        <taxon>Actinomycetota</taxon>
        <taxon>Actinomycetes</taxon>
        <taxon>Micromonosporales</taxon>
        <taxon>Micromonosporaceae</taxon>
        <taxon>Plantactinospora</taxon>
    </lineage>
</organism>